<dbReference type="SMART" id="SM00389">
    <property type="entry name" value="HOX"/>
    <property type="match status" value="1"/>
</dbReference>
<keyword evidence="3" id="KW-0217">Developmental protein</keyword>
<feature type="domain" description="Homeobox" evidence="10">
    <location>
        <begin position="811"/>
        <end position="871"/>
    </location>
</feature>
<keyword evidence="6 7" id="KW-0539">Nucleus</keyword>
<feature type="DNA-binding region" description="Homeobox" evidence="7">
    <location>
        <begin position="813"/>
        <end position="872"/>
    </location>
</feature>
<reference evidence="11 12" key="1">
    <citation type="journal article" date="2010" name="Science">
        <title>Genomic comparison of the ants Camponotus floridanus and Harpegnathos saltator.</title>
        <authorList>
            <person name="Bonasio R."/>
            <person name="Zhang G."/>
            <person name="Ye C."/>
            <person name="Mutti N.S."/>
            <person name="Fang X."/>
            <person name="Qin N."/>
            <person name="Donahue G."/>
            <person name="Yang P."/>
            <person name="Li Q."/>
            <person name="Li C."/>
            <person name="Zhang P."/>
            <person name="Huang Z."/>
            <person name="Berger S.L."/>
            <person name="Reinberg D."/>
            <person name="Wang J."/>
            <person name="Liebig J."/>
        </authorList>
    </citation>
    <scope>NUCLEOTIDE SEQUENCE [LARGE SCALE GENOMIC DNA]</scope>
    <source>
        <strain evidence="11 12">R22 G/1</strain>
    </source>
</reference>
<dbReference type="SUPFAM" id="SSF46689">
    <property type="entry name" value="Homeodomain-like"/>
    <property type="match status" value="1"/>
</dbReference>
<feature type="region of interest" description="Disordered" evidence="9">
    <location>
        <begin position="1"/>
        <end position="22"/>
    </location>
</feature>
<comment type="subcellular location">
    <subcellularLocation>
        <location evidence="2 7 8">Nucleus</location>
    </subcellularLocation>
</comment>
<evidence type="ECO:0000256" key="4">
    <source>
        <dbReference type="ARBA" id="ARBA00023125"/>
    </source>
</evidence>
<evidence type="ECO:0000256" key="6">
    <source>
        <dbReference type="ARBA" id="ARBA00023242"/>
    </source>
</evidence>
<evidence type="ECO:0000256" key="9">
    <source>
        <dbReference type="SAM" id="MobiDB-lite"/>
    </source>
</evidence>
<dbReference type="Gene3D" id="1.10.10.60">
    <property type="entry name" value="Homeodomain-like"/>
    <property type="match status" value="1"/>
</dbReference>
<evidence type="ECO:0000313" key="11">
    <source>
        <dbReference type="EMBL" id="EFN88929.1"/>
    </source>
</evidence>
<keyword evidence="5 7" id="KW-0371">Homeobox</keyword>
<evidence type="ECO:0000256" key="8">
    <source>
        <dbReference type="RuleBase" id="RU000682"/>
    </source>
</evidence>
<feature type="region of interest" description="Disordered" evidence="9">
    <location>
        <begin position="584"/>
        <end position="617"/>
    </location>
</feature>
<dbReference type="EMBL" id="GL445887">
    <property type="protein sequence ID" value="EFN88929.1"/>
    <property type="molecule type" value="Genomic_DNA"/>
</dbReference>
<comment type="function">
    <text evidence="1">Sequence-specific transcription factor which is part of a developmental regulatory system that provides cells with specific positional identities on the anterior-posterior axis.</text>
</comment>
<evidence type="ECO:0000256" key="5">
    <source>
        <dbReference type="ARBA" id="ARBA00023155"/>
    </source>
</evidence>
<dbReference type="InterPro" id="IPR001356">
    <property type="entry name" value="HD"/>
</dbReference>
<dbReference type="InterPro" id="IPR050296">
    <property type="entry name" value="Antp_homeobox"/>
</dbReference>
<evidence type="ECO:0000256" key="2">
    <source>
        <dbReference type="ARBA" id="ARBA00004123"/>
    </source>
</evidence>
<name>E2B5W0_HARSA</name>
<organism evidence="12">
    <name type="scientific">Harpegnathos saltator</name>
    <name type="common">Jerdon's jumping ant</name>
    <dbReference type="NCBI Taxonomy" id="610380"/>
    <lineage>
        <taxon>Eukaryota</taxon>
        <taxon>Metazoa</taxon>
        <taxon>Ecdysozoa</taxon>
        <taxon>Arthropoda</taxon>
        <taxon>Hexapoda</taxon>
        <taxon>Insecta</taxon>
        <taxon>Pterygota</taxon>
        <taxon>Neoptera</taxon>
        <taxon>Endopterygota</taxon>
        <taxon>Hymenoptera</taxon>
        <taxon>Apocrita</taxon>
        <taxon>Aculeata</taxon>
        <taxon>Formicoidea</taxon>
        <taxon>Formicidae</taxon>
        <taxon>Ponerinae</taxon>
        <taxon>Ponerini</taxon>
        <taxon>Harpegnathos</taxon>
    </lineage>
</organism>
<evidence type="ECO:0000256" key="7">
    <source>
        <dbReference type="PROSITE-ProRule" id="PRU00108"/>
    </source>
</evidence>
<dbReference type="PROSITE" id="PS00027">
    <property type="entry name" value="HOMEOBOX_1"/>
    <property type="match status" value="1"/>
</dbReference>
<dbReference type="InterPro" id="IPR009057">
    <property type="entry name" value="Homeodomain-like_sf"/>
</dbReference>
<feature type="region of interest" description="Disordered" evidence="9">
    <location>
        <begin position="358"/>
        <end position="392"/>
    </location>
</feature>
<dbReference type="CDD" id="cd00086">
    <property type="entry name" value="homeodomain"/>
    <property type="match status" value="1"/>
</dbReference>
<gene>
    <name evidence="11" type="ORF">EAI_10874</name>
</gene>
<dbReference type="PROSITE" id="PS50071">
    <property type="entry name" value="HOMEOBOX_2"/>
    <property type="match status" value="1"/>
</dbReference>
<protein>
    <submittedName>
        <fullName evidence="11">Homeobox protein LOX2</fullName>
    </submittedName>
</protein>
<evidence type="ECO:0000256" key="3">
    <source>
        <dbReference type="ARBA" id="ARBA00022473"/>
    </source>
</evidence>
<dbReference type="Proteomes" id="UP000008237">
    <property type="component" value="Unassembled WGS sequence"/>
</dbReference>
<keyword evidence="4 7" id="KW-0238">DNA-binding</keyword>
<evidence type="ECO:0000313" key="12">
    <source>
        <dbReference type="Proteomes" id="UP000008237"/>
    </source>
</evidence>
<dbReference type="OrthoDB" id="6159439at2759"/>
<evidence type="ECO:0000256" key="1">
    <source>
        <dbReference type="ARBA" id="ARBA00003263"/>
    </source>
</evidence>
<dbReference type="GO" id="GO:0000978">
    <property type="term" value="F:RNA polymerase II cis-regulatory region sequence-specific DNA binding"/>
    <property type="evidence" value="ECO:0007669"/>
    <property type="project" value="TreeGrafter"/>
</dbReference>
<proteinExistence type="predicted"/>
<keyword evidence="12" id="KW-1185">Reference proteome</keyword>
<dbReference type="GO" id="GO:0005634">
    <property type="term" value="C:nucleus"/>
    <property type="evidence" value="ECO:0007669"/>
    <property type="project" value="UniProtKB-SubCell"/>
</dbReference>
<sequence length="938" mass="105951">MKECKKGRGKSRKSSPYFDGAGVPEIQPLQQSAFYYDQGLLNQVQATSSSTASVTLSRTLMSLPRQETENRSFLNMLQVNSYDSYRCNNQYNSQYINYYNIQNNCQYNNPCNGQIGSYVSDFALTAPQFYPQPMTTISPSAQQHLQYEHQSAYDGNKQNYLPYNAYSNNYNHMPPNPTTKMLRCNLMLPTTRPLQKIPQSNNTNILQQQYTAQQNYAGDNNESESHITANNQGVTITSQKVILPLIIRSLLEVSGHVYATQQYAAEQNYAGDNSKQQSPIAANSQDSPVLKSLLEEPQHNDINTIQQYAAQQNYAGNNSKQQNHVTTNNQVSPILRPLLEAPEEGNIYATQQYAAQQNYAGDNSKQQSPIAANSQDSPVSRSSQEASRQSDINTVQQYAAQQNYAGDNSKQQSPIAANYQLSPNISRPLQEEPQYNDINIIQQYAAQQNYAGNSSVRRNHLVANNQVSPILRPLLEAPEEGNIYATQQYAAQKNYAGDNSKQQSPIAANSQDSPVLKSLLEEPQHNDINTIQQYAAQQNYAGNSSSEQQNHHVANNQVSPVLRSLLEVSGHVYATQQYAAEQNYAGDNSKRQSPIAANSQDSPVSRSSQEASRQSDINTVQQYAAQQNYMDSNNKQQSPIAVNYQVSPIARPLQEVSSKINAVQQYTAQQNYADNNNKQQNHLAANNQMSPVPEPLQVSPILRPLLEASKQRNIYTTQQYATQQNYVDSNNKQQHSPIAASYQDSSVSRPLQEALQQSNVNIAQQFETQQNYPGNNNKEQNQIAVDGPKCDQQVYAIYPWMKFDVNPGNEKKRERKRQTYMQCQTLRLEEAFYTNSYLNKTDRLSLAKQLNLSEKQIKIWFQNRRMKAKKEQQKLSPISNINQQRLSCNTTSVQEPTISQKSVVQQQQPIVLQQWSMAQQPQPQHISSKIHQNYQSYP</sequence>
<dbReference type="PANTHER" id="PTHR45659">
    <property type="entry name" value="HOMEOBOX PROTEIN HOX"/>
    <property type="match status" value="1"/>
</dbReference>
<dbReference type="AlphaFoldDB" id="E2B5W0"/>
<accession>E2B5W0</accession>
<dbReference type="GO" id="GO:0000981">
    <property type="term" value="F:DNA-binding transcription factor activity, RNA polymerase II-specific"/>
    <property type="evidence" value="ECO:0007669"/>
    <property type="project" value="InterPro"/>
</dbReference>
<dbReference type="PANTHER" id="PTHR45659:SF1">
    <property type="entry name" value="HOMEOBOX PROTEIN HOX-C6"/>
    <property type="match status" value="1"/>
</dbReference>
<dbReference type="GO" id="GO:0009952">
    <property type="term" value="P:anterior/posterior pattern specification"/>
    <property type="evidence" value="ECO:0007669"/>
    <property type="project" value="TreeGrafter"/>
</dbReference>
<dbReference type="InParanoid" id="E2B5W0"/>
<dbReference type="InterPro" id="IPR017970">
    <property type="entry name" value="Homeobox_CS"/>
</dbReference>
<evidence type="ECO:0000259" key="10">
    <source>
        <dbReference type="PROSITE" id="PS50071"/>
    </source>
</evidence>
<dbReference type="Pfam" id="PF00046">
    <property type="entry name" value="Homeodomain"/>
    <property type="match status" value="1"/>
</dbReference>
<feature type="compositionally biased region" description="Polar residues" evidence="9">
    <location>
        <begin position="591"/>
        <end position="617"/>
    </location>
</feature>
<feature type="compositionally biased region" description="Polar residues" evidence="9">
    <location>
        <begin position="361"/>
        <end position="392"/>
    </location>
</feature>